<dbReference type="GO" id="GO:0045547">
    <property type="term" value="F:ditrans,polycis-polyprenyl diphosphate synthase [(2E,6E)-farnesyl diphosphate specific] activity"/>
    <property type="evidence" value="ECO:0007669"/>
    <property type="project" value="TreeGrafter"/>
</dbReference>
<feature type="binding site" evidence="5">
    <location>
        <position position="71"/>
    </location>
    <ligand>
        <name>substrate</name>
    </ligand>
</feature>
<feature type="binding site" evidence="5">
    <location>
        <position position="66"/>
    </location>
    <ligand>
        <name>Mg(2+)</name>
        <dbReference type="ChEBI" id="CHEBI:18420"/>
    </ligand>
</feature>
<dbReference type="SUPFAM" id="SSF64005">
    <property type="entry name" value="Undecaprenyl diphosphate synthase"/>
    <property type="match status" value="1"/>
</dbReference>
<evidence type="ECO:0000313" key="6">
    <source>
        <dbReference type="EMBL" id="TKT02760.1"/>
    </source>
</evidence>
<reference evidence="6 7" key="1">
    <citation type="submission" date="2019-04" db="EMBL/GenBank/DDBJ databases">
        <title>Streptomyces lasaliensis sp. nov., an Actinomycete isolated from soil which produces the polyether antibiotic lasalocid.</title>
        <authorList>
            <person name="Erwin G."/>
            <person name="Haber C."/>
        </authorList>
    </citation>
    <scope>NUCLEOTIDE SEQUENCE [LARGE SCALE GENOMIC DNA]</scope>
    <source>
        <strain evidence="6 7">X-537</strain>
    </source>
</reference>
<dbReference type="Proteomes" id="UP000305929">
    <property type="component" value="Unassembled WGS sequence"/>
</dbReference>
<proteinExistence type="inferred from homology"/>
<comment type="function">
    <text evidence="5">Catalyzes the condensation of isopentenyl diphosphate (IPP) with allylic pyrophosphates generating different type of terpenoids.</text>
</comment>
<feature type="binding site" evidence="5">
    <location>
        <begin position="67"/>
        <end position="70"/>
    </location>
    <ligand>
        <name>substrate</name>
    </ligand>
</feature>
<dbReference type="GO" id="GO:0033850">
    <property type="term" value="F:Z-farnesyl diphosphate synthase activity"/>
    <property type="evidence" value="ECO:0007669"/>
    <property type="project" value="TreeGrafter"/>
</dbReference>
<organism evidence="6 7">
    <name type="scientific">Streptomyces lasalocidi</name>
    <name type="common">Streptomyces lasaliensis</name>
    <dbReference type="NCBI Taxonomy" id="324833"/>
    <lineage>
        <taxon>Bacteria</taxon>
        <taxon>Bacillati</taxon>
        <taxon>Actinomycetota</taxon>
        <taxon>Actinomycetes</taxon>
        <taxon>Kitasatosporales</taxon>
        <taxon>Streptomycetaceae</taxon>
        <taxon>Streptomyces</taxon>
    </lineage>
</organism>
<dbReference type="CDD" id="cd00475">
    <property type="entry name" value="Cis_IPPS"/>
    <property type="match status" value="1"/>
</dbReference>
<evidence type="ECO:0000256" key="4">
    <source>
        <dbReference type="ARBA" id="ARBA00038453"/>
    </source>
</evidence>
<name>A0A4U5WLL7_STRLS</name>
<comment type="cofactor">
    <cofactor evidence="5">
        <name>Mg(2+)</name>
        <dbReference type="ChEBI" id="CHEBI:18420"/>
    </cofactor>
    <text evidence="5">Binds 2 magnesium ions per subunit.</text>
</comment>
<dbReference type="EMBL" id="SZNQ01000001">
    <property type="protein sequence ID" value="TKT02760.1"/>
    <property type="molecule type" value="Genomic_DNA"/>
</dbReference>
<dbReference type="HAMAP" id="MF_01139">
    <property type="entry name" value="ISPT"/>
    <property type="match status" value="1"/>
</dbReference>
<evidence type="ECO:0000256" key="1">
    <source>
        <dbReference type="ARBA" id="ARBA00022679"/>
    </source>
</evidence>
<feature type="binding site" evidence="5">
    <location>
        <begin position="243"/>
        <end position="245"/>
    </location>
    <ligand>
        <name>substrate</name>
    </ligand>
</feature>
<dbReference type="NCBIfam" id="TIGR00055">
    <property type="entry name" value="uppS"/>
    <property type="match status" value="1"/>
</dbReference>
<dbReference type="AlphaFoldDB" id="A0A4U5WLL7"/>
<comment type="caution">
    <text evidence="6">The sequence shown here is derived from an EMBL/GenBank/DDBJ whole genome shotgun (WGS) entry which is preliminary data.</text>
</comment>
<evidence type="ECO:0000256" key="3">
    <source>
        <dbReference type="ARBA" id="ARBA00022842"/>
    </source>
</evidence>
<dbReference type="PANTHER" id="PTHR10291">
    <property type="entry name" value="DEHYDRODOLICHYL DIPHOSPHATE SYNTHASE FAMILY MEMBER"/>
    <property type="match status" value="1"/>
</dbReference>
<keyword evidence="2 5" id="KW-0479">Metal-binding</keyword>
<dbReference type="PROSITE" id="PS01066">
    <property type="entry name" value="UPP_SYNTHASE"/>
    <property type="match status" value="1"/>
</dbReference>
<evidence type="ECO:0000313" key="7">
    <source>
        <dbReference type="Proteomes" id="UP000305929"/>
    </source>
</evidence>
<dbReference type="InterPro" id="IPR018520">
    <property type="entry name" value="UPP_synth-like_CS"/>
</dbReference>
<dbReference type="InterPro" id="IPR001441">
    <property type="entry name" value="UPP_synth-like"/>
</dbReference>
<feature type="active site" evidence="5">
    <location>
        <position position="66"/>
    </location>
</feature>
<dbReference type="InterPro" id="IPR036424">
    <property type="entry name" value="UPP_synth-like_sf"/>
</dbReference>
<dbReference type="NCBIfam" id="NF011403">
    <property type="entry name" value="PRK14828.1"/>
    <property type="match status" value="1"/>
</dbReference>
<dbReference type="GO" id="GO:0005886">
    <property type="term" value="C:plasma membrane"/>
    <property type="evidence" value="ECO:0007669"/>
    <property type="project" value="TreeGrafter"/>
</dbReference>
<evidence type="ECO:0000256" key="5">
    <source>
        <dbReference type="HAMAP-Rule" id="MF_01139"/>
    </source>
</evidence>
<protein>
    <recommendedName>
        <fullName evidence="5">Isoprenyl transferase</fullName>
        <ecNumber evidence="5">2.5.1.-</ecNumber>
    </recommendedName>
</protein>
<feature type="binding site" evidence="5">
    <location>
        <position position="256"/>
    </location>
    <ligand>
        <name>Mg(2+)</name>
        <dbReference type="ChEBI" id="CHEBI:18420"/>
    </ligand>
</feature>
<dbReference type="GO" id="GO:0016094">
    <property type="term" value="P:polyprenol biosynthetic process"/>
    <property type="evidence" value="ECO:0007669"/>
    <property type="project" value="TreeGrafter"/>
</dbReference>
<feature type="binding site" evidence="5">
    <location>
        <begin position="112"/>
        <end position="114"/>
    </location>
    <ligand>
        <name>substrate</name>
    </ligand>
</feature>
<dbReference type="Pfam" id="PF01255">
    <property type="entry name" value="Prenyltransf"/>
    <property type="match status" value="1"/>
</dbReference>
<keyword evidence="7" id="KW-1185">Reference proteome</keyword>
<dbReference type="OrthoDB" id="4191603at2"/>
<feature type="binding site" evidence="5">
    <location>
        <position position="118"/>
    </location>
    <ligand>
        <name>substrate</name>
    </ligand>
</feature>
<dbReference type="Gene3D" id="3.40.1180.10">
    <property type="entry name" value="Decaprenyl diphosphate synthase-like"/>
    <property type="match status" value="1"/>
</dbReference>
<gene>
    <name evidence="6" type="ORF">E4U91_23515</name>
</gene>
<dbReference type="GO" id="GO:0000287">
    <property type="term" value="F:magnesium ion binding"/>
    <property type="evidence" value="ECO:0007669"/>
    <property type="project" value="UniProtKB-UniRule"/>
</dbReference>
<keyword evidence="1 5" id="KW-0808">Transferase</keyword>
<accession>A0A4U5WLL7</accession>
<dbReference type="EC" id="2.5.1.-" evidence="5"/>
<evidence type="ECO:0000256" key="2">
    <source>
        <dbReference type="ARBA" id="ARBA00022723"/>
    </source>
</evidence>
<comment type="caution">
    <text evidence="5">Lacks conserved residue(s) required for the propagation of feature annotation.</text>
</comment>
<feature type="active site" description="Proton acceptor" evidence="5">
    <location>
        <position position="115"/>
    </location>
</feature>
<keyword evidence="3 5" id="KW-0460">Magnesium</keyword>
<comment type="subunit">
    <text evidence="5">Homodimer.</text>
</comment>
<comment type="similarity">
    <text evidence="4">Belongs to the UPP synthase family. Z-FPP synthase subfamily.</text>
</comment>
<dbReference type="PANTHER" id="PTHR10291:SF43">
    <property type="entry name" value="DEHYDRODOLICHYL DIPHOSPHATE SYNTHASE COMPLEX SUBUNIT DHDDS"/>
    <property type="match status" value="1"/>
</dbReference>
<feature type="binding site" evidence="5">
    <location>
        <position position="237"/>
    </location>
    <ligand>
        <name>substrate</name>
    </ligand>
</feature>
<sequence length="288" mass="32080">MAACVHSDSSVSQVALRWAATKAVARRDVGVVLKAVRSALEAIYVRRLTRKLEGRPRPRHVAIMLDGNRRWARGAGHDDVREGYRVGGAKVTDFLQWCAAADIQHVTLWMLSDDNLHRPADELGPLLEIIEETVQRVCATEEAWEVSVIGALDLLPGDTARVLKEAASRTTGRGGLTVDVAVGYGGRREIVDAVRSAFDRHISEGGDPRDLAADFDLEHITDNLYSPAGHDTDFIIRTSGEQRLSGFLLWQSAYAEVHFVDVLWPAFRQIDLLRALRSYADRDRRYGR</sequence>